<evidence type="ECO:0000313" key="7">
    <source>
        <dbReference type="EMBL" id="SOD93863.1"/>
    </source>
</evidence>
<gene>
    <name evidence="7" type="ORF">SAMN05421508_103236</name>
</gene>
<evidence type="ECO:0000259" key="6">
    <source>
        <dbReference type="PROSITE" id="PS50893"/>
    </source>
</evidence>
<dbReference type="InterPro" id="IPR017871">
    <property type="entry name" value="ABC_transporter-like_CS"/>
</dbReference>
<sequence>MKLEVHGLNAWYGRAHILFDVHMRVARGEVVALLGRNGAGKSTTFASLVGLVPARRGDIVFDGHAVGAMKTHDVVRLGLGYVPEDRRIFTDLTVEENLEVGRQPPREGAPTWTPEMIYELFPNLASMRRRAGGHMSGGEQQMLTIARTLMGNPSLVLLDEPSEGLAPKIVEQMAHALIEMKRQGLTIIISEQNLHFARLISDRAYIIERGRVQFEGTLKELDANPEVRDAYLAV</sequence>
<dbReference type="PANTHER" id="PTHR43820:SF2">
    <property type="entry name" value="ABC TRANSPORTER ATP-BINDING PROTEIN"/>
    <property type="match status" value="1"/>
</dbReference>
<dbReference type="InterPro" id="IPR003439">
    <property type="entry name" value="ABC_transporter-like_ATP-bd"/>
</dbReference>
<keyword evidence="4 7" id="KW-0067">ATP-binding</keyword>
<evidence type="ECO:0000256" key="5">
    <source>
        <dbReference type="ARBA" id="ARBA00022970"/>
    </source>
</evidence>
<dbReference type="PANTHER" id="PTHR43820">
    <property type="entry name" value="HIGH-AFFINITY BRANCHED-CHAIN AMINO ACID TRANSPORT ATP-BINDING PROTEIN LIVF"/>
    <property type="match status" value="1"/>
</dbReference>
<dbReference type="CDD" id="cd03224">
    <property type="entry name" value="ABC_TM1139_LivF_branched"/>
    <property type="match status" value="1"/>
</dbReference>
<organism evidence="7 8">
    <name type="scientific">Caenispirillum bisanense</name>
    <dbReference type="NCBI Taxonomy" id="414052"/>
    <lineage>
        <taxon>Bacteria</taxon>
        <taxon>Pseudomonadati</taxon>
        <taxon>Pseudomonadota</taxon>
        <taxon>Alphaproteobacteria</taxon>
        <taxon>Rhodospirillales</taxon>
        <taxon>Novispirillaceae</taxon>
        <taxon>Caenispirillum</taxon>
    </lineage>
</organism>
<dbReference type="SMART" id="SM00382">
    <property type="entry name" value="AAA"/>
    <property type="match status" value="1"/>
</dbReference>
<dbReference type="OrthoDB" id="9775250at2"/>
<dbReference type="InterPro" id="IPR052156">
    <property type="entry name" value="BCAA_Transport_ATP-bd_LivF"/>
</dbReference>
<evidence type="ECO:0000256" key="4">
    <source>
        <dbReference type="ARBA" id="ARBA00022840"/>
    </source>
</evidence>
<proteinExistence type="inferred from homology"/>
<feature type="domain" description="ABC transporter" evidence="6">
    <location>
        <begin position="3"/>
        <end position="234"/>
    </location>
</feature>
<keyword evidence="3" id="KW-0547">Nucleotide-binding</keyword>
<dbReference type="InterPro" id="IPR027417">
    <property type="entry name" value="P-loop_NTPase"/>
</dbReference>
<dbReference type="Pfam" id="PF00005">
    <property type="entry name" value="ABC_tran"/>
    <property type="match status" value="1"/>
</dbReference>
<evidence type="ECO:0000256" key="2">
    <source>
        <dbReference type="ARBA" id="ARBA00022448"/>
    </source>
</evidence>
<dbReference type="GO" id="GO:0005524">
    <property type="term" value="F:ATP binding"/>
    <property type="evidence" value="ECO:0007669"/>
    <property type="project" value="UniProtKB-KW"/>
</dbReference>
<dbReference type="Gene3D" id="3.40.50.300">
    <property type="entry name" value="P-loop containing nucleotide triphosphate hydrolases"/>
    <property type="match status" value="1"/>
</dbReference>
<accession>A0A286GEB0</accession>
<dbReference type="GO" id="GO:0015658">
    <property type="term" value="F:branched-chain amino acid transmembrane transporter activity"/>
    <property type="evidence" value="ECO:0007669"/>
    <property type="project" value="TreeGrafter"/>
</dbReference>
<dbReference type="SUPFAM" id="SSF52540">
    <property type="entry name" value="P-loop containing nucleoside triphosphate hydrolases"/>
    <property type="match status" value="1"/>
</dbReference>
<dbReference type="Proteomes" id="UP000219621">
    <property type="component" value="Unassembled WGS sequence"/>
</dbReference>
<evidence type="ECO:0000256" key="3">
    <source>
        <dbReference type="ARBA" id="ARBA00022741"/>
    </source>
</evidence>
<protein>
    <submittedName>
        <fullName evidence="7">Amino acid/amide ABC transporter ATP-binding protein 2, HAAT family</fullName>
    </submittedName>
</protein>
<dbReference type="RefSeq" id="WP_097278615.1">
    <property type="nucleotide sequence ID" value="NZ_OCNJ01000003.1"/>
</dbReference>
<keyword evidence="2" id="KW-0813">Transport</keyword>
<keyword evidence="8" id="KW-1185">Reference proteome</keyword>
<name>A0A286GEB0_9PROT</name>
<dbReference type="EMBL" id="OCNJ01000003">
    <property type="protein sequence ID" value="SOD93863.1"/>
    <property type="molecule type" value="Genomic_DNA"/>
</dbReference>
<evidence type="ECO:0000313" key="8">
    <source>
        <dbReference type="Proteomes" id="UP000219621"/>
    </source>
</evidence>
<dbReference type="PROSITE" id="PS50893">
    <property type="entry name" value="ABC_TRANSPORTER_2"/>
    <property type="match status" value="1"/>
</dbReference>
<dbReference type="InterPro" id="IPR003593">
    <property type="entry name" value="AAA+_ATPase"/>
</dbReference>
<dbReference type="GO" id="GO:0015807">
    <property type="term" value="P:L-amino acid transport"/>
    <property type="evidence" value="ECO:0007669"/>
    <property type="project" value="TreeGrafter"/>
</dbReference>
<keyword evidence="5" id="KW-0029">Amino-acid transport</keyword>
<dbReference type="GO" id="GO:0016887">
    <property type="term" value="F:ATP hydrolysis activity"/>
    <property type="evidence" value="ECO:0007669"/>
    <property type="project" value="InterPro"/>
</dbReference>
<dbReference type="AlphaFoldDB" id="A0A286GEB0"/>
<dbReference type="PROSITE" id="PS00211">
    <property type="entry name" value="ABC_TRANSPORTER_1"/>
    <property type="match status" value="1"/>
</dbReference>
<reference evidence="7 8" key="1">
    <citation type="submission" date="2017-09" db="EMBL/GenBank/DDBJ databases">
        <authorList>
            <person name="Ehlers B."/>
            <person name="Leendertz F.H."/>
        </authorList>
    </citation>
    <scope>NUCLEOTIDE SEQUENCE [LARGE SCALE GENOMIC DNA]</scope>
    <source>
        <strain evidence="7 8">USBA 140</strain>
    </source>
</reference>
<comment type="similarity">
    <text evidence="1">Belongs to the ABC transporter superfamily.</text>
</comment>
<evidence type="ECO:0000256" key="1">
    <source>
        <dbReference type="ARBA" id="ARBA00005417"/>
    </source>
</evidence>